<dbReference type="Proteomes" id="UP001165584">
    <property type="component" value="Unassembled WGS sequence"/>
</dbReference>
<dbReference type="Gene3D" id="1.20.5.1930">
    <property type="match status" value="1"/>
</dbReference>
<reference evidence="12" key="1">
    <citation type="submission" date="2022-08" db="EMBL/GenBank/DDBJ databases">
        <authorList>
            <person name="Deng Y."/>
            <person name="Han X.-F."/>
            <person name="Zhang Y.-Q."/>
        </authorList>
    </citation>
    <scope>NUCLEOTIDE SEQUENCE</scope>
    <source>
        <strain evidence="12">CPCC 205763</strain>
    </source>
</reference>
<dbReference type="InterPro" id="IPR011712">
    <property type="entry name" value="Sig_transdc_His_kin_sub3_dim/P"/>
</dbReference>
<dbReference type="CDD" id="cd16917">
    <property type="entry name" value="HATPase_UhpB-NarQ-NarX-like"/>
    <property type="match status" value="1"/>
</dbReference>
<comment type="catalytic activity">
    <reaction evidence="1">
        <text>ATP + protein L-histidine = ADP + protein N-phospho-L-histidine.</text>
        <dbReference type="EC" id="2.7.13.3"/>
    </reaction>
</comment>
<evidence type="ECO:0000313" key="13">
    <source>
        <dbReference type="Proteomes" id="UP001165584"/>
    </source>
</evidence>
<keyword evidence="5" id="KW-0547">Nucleotide-binding</keyword>
<dbReference type="SUPFAM" id="SSF55874">
    <property type="entry name" value="ATPase domain of HSP90 chaperone/DNA topoisomerase II/histidine kinase"/>
    <property type="match status" value="1"/>
</dbReference>
<keyword evidence="7" id="KW-0067">ATP-binding</keyword>
<evidence type="ECO:0000256" key="7">
    <source>
        <dbReference type="ARBA" id="ARBA00022840"/>
    </source>
</evidence>
<sequence>MFRPLKPYQLGFDVGLAVLCVGVRVPLGSPDVALAVVIIGMGLALALRRVSPALALGTAWVFAIVQMAASLQPDVANLAILPVLYSTARYGGRVLKWVGLASAVLGALSASLYVTLGTYFAGMLGTVESPAPMSVVVTFFAYLFAAIAALVLSWTLGLLAKTWSTARESRMLQVMAEHKVAVEQQRNRIARDMHDVVAHSLAVVIAQADGARYAMAADPGAAESALTTISTTARSALADVRVLLGELRHDEPTAPQPALADLGRLYEQIGASGLPVEVVETGAPAALPAGSQLAVYRIVQEALTNAMRHGEPGSGATVRLAWRPEALDLRVSSRLPAHAVRAVGPGHGIAGMRERAALVGGAFSASQQAGQFVVAATIPVSDTTAQPA</sequence>
<keyword evidence="4" id="KW-0808">Transferase</keyword>
<evidence type="ECO:0000256" key="3">
    <source>
        <dbReference type="ARBA" id="ARBA00022553"/>
    </source>
</evidence>
<dbReference type="EMBL" id="JANLCM010000001">
    <property type="protein sequence ID" value="MCS5718151.1"/>
    <property type="molecule type" value="Genomic_DNA"/>
</dbReference>
<feature type="domain" description="DUF7134" evidence="11">
    <location>
        <begin position="10"/>
        <end position="162"/>
    </location>
</feature>
<proteinExistence type="predicted"/>
<keyword evidence="6 12" id="KW-0418">Kinase</keyword>
<feature type="domain" description="Signal transduction histidine kinase subgroup 3 dimerisation and phosphoacceptor" evidence="10">
    <location>
        <begin position="186"/>
        <end position="250"/>
    </location>
</feature>
<evidence type="ECO:0000256" key="8">
    <source>
        <dbReference type="ARBA" id="ARBA00023012"/>
    </source>
</evidence>
<organism evidence="12 13">
    <name type="scientific">Herbiconiux aconitum</name>
    <dbReference type="NCBI Taxonomy" id="2970913"/>
    <lineage>
        <taxon>Bacteria</taxon>
        <taxon>Bacillati</taxon>
        <taxon>Actinomycetota</taxon>
        <taxon>Actinomycetes</taxon>
        <taxon>Micrococcales</taxon>
        <taxon>Microbacteriaceae</taxon>
        <taxon>Herbiconiux</taxon>
    </lineage>
</organism>
<dbReference type="InterPro" id="IPR050482">
    <property type="entry name" value="Sensor_HK_TwoCompSys"/>
</dbReference>
<gene>
    <name evidence="12" type="ORF">N1027_08375</name>
</gene>
<dbReference type="Pfam" id="PF23539">
    <property type="entry name" value="DUF7134"/>
    <property type="match status" value="1"/>
</dbReference>
<dbReference type="RefSeq" id="WP_259506890.1">
    <property type="nucleotide sequence ID" value="NZ_JANLCM010000001.1"/>
</dbReference>
<evidence type="ECO:0000259" key="11">
    <source>
        <dbReference type="Pfam" id="PF23539"/>
    </source>
</evidence>
<name>A0ABT2GPJ5_9MICO</name>
<dbReference type="EC" id="2.7.13.3" evidence="2"/>
<dbReference type="Gene3D" id="3.30.565.10">
    <property type="entry name" value="Histidine kinase-like ATPase, C-terminal domain"/>
    <property type="match status" value="1"/>
</dbReference>
<feature type="transmembrane region" description="Helical" evidence="9">
    <location>
        <begin position="139"/>
        <end position="160"/>
    </location>
</feature>
<evidence type="ECO:0000256" key="1">
    <source>
        <dbReference type="ARBA" id="ARBA00000085"/>
    </source>
</evidence>
<dbReference type="InterPro" id="IPR055558">
    <property type="entry name" value="DUF7134"/>
</dbReference>
<accession>A0ABT2GPJ5</accession>
<dbReference type="GO" id="GO:0016301">
    <property type="term" value="F:kinase activity"/>
    <property type="evidence" value="ECO:0007669"/>
    <property type="project" value="UniProtKB-KW"/>
</dbReference>
<feature type="transmembrane region" description="Helical" evidence="9">
    <location>
        <begin position="60"/>
        <end position="85"/>
    </location>
</feature>
<keyword evidence="9" id="KW-1133">Transmembrane helix</keyword>
<feature type="transmembrane region" description="Helical" evidence="9">
    <location>
        <begin position="97"/>
        <end position="119"/>
    </location>
</feature>
<evidence type="ECO:0000256" key="4">
    <source>
        <dbReference type="ARBA" id="ARBA00022679"/>
    </source>
</evidence>
<keyword evidence="13" id="KW-1185">Reference proteome</keyword>
<dbReference type="InterPro" id="IPR036890">
    <property type="entry name" value="HATPase_C_sf"/>
</dbReference>
<keyword evidence="9" id="KW-0812">Transmembrane</keyword>
<feature type="transmembrane region" description="Helical" evidence="9">
    <location>
        <begin position="32"/>
        <end position="48"/>
    </location>
</feature>
<comment type="caution">
    <text evidence="12">The sequence shown here is derived from an EMBL/GenBank/DDBJ whole genome shotgun (WGS) entry which is preliminary data.</text>
</comment>
<keyword evidence="9" id="KW-0472">Membrane</keyword>
<protein>
    <recommendedName>
        <fullName evidence="2">histidine kinase</fullName>
        <ecNumber evidence="2">2.7.13.3</ecNumber>
    </recommendedName>
</protein>
<dbReference type="PANTHER" id="PTHR24421:SF10">
    <property type="entry name" value="NITRATE_NITRITE SENSOR PROTEIN NARQ"/>
    <property type="match status" value="1"/>
</dbReference>
<evidence type="ECO:0000256" key="6">
    <source>
        <dbReference type="ARBA" id="ARBA00022777"/>
    </source>
</evidence>
<evidence type="ECO:0000259" key="10">
    <source>
        <dbReference type="Pfam" id="PF07730"/>
    </source>
</evidence>
<evidence type="ECO:0000313" key="12">
    <source>
        <dbReference type="EMBL" id="MCS5718151.1"/>
    </source>
</evidence>
<keyword evidence="3" id="KW-0597">Phosphoprotein</keyword>
<dbReference type="PANTHER" id="PTHR24421">
    <property type="entry name" value="NITRATE/NITRITE SENSOR PROTEIN NARX-RELATED"/>
    <property type="match status" value="1"/>
</dbReference>
<evidence type="ECO:0000256" key="9">
    <source>
        <dbReference type="SAM" id="Phobius"/>
    </source>
</evidence>
<dbReference type="Pfam" id="PF07730">
    <property type="entry name" value="HisKA_3"/>
    <property type="match status" value="1"/>
</dbReference>
<keyword evidence="8" id="KW-0902">Two-component regulatory system</keyword>
<evidence type="ECO:0000256" key="5">
    <source>
        <dbReference type="ARBA" id="ARBA00022741"/>
    </source>
</evidence>
<evidence type="ECO:0000256" key="2">
    <source>
        <dbReference type="ARBA" id="ARBA00012438"/>
    </source>
</evidence>